<dbReference type="SUPFAM" id="SSF56436">
    <property type="entry name" value="C-type lectin-like"/>
    <property type="match status" value="1"/>
</dbReference>
<organism evidence="2 3">
    <name type="scientific">Desulfonema ishimotonii</name>
    <dbReference type="NCBI Taxonomy" id="45657"/>
    <lineage>
        <taxon>Bacteria</taxon>
        <taxon>Pseudomonadati</taxon>
        <taxon>Thermodesulfobacteriota</taxon>
        <taxon>Desulfobacteria</taxon>
        <taxon>Desulfobacterales</taxon>
        <taxon>Desulfococcaceae</taxon>
        <taxon>Desulfonema</taxon>
    </lineage>
</organism>
<dbReference type="InterPro" id="IPR027417">
    <property type="entry name" value="P-loop_NTPase"/>
</dbReference>
<sequence>MTTFIEGFLPAFAANVAAMMVQVAGKKICDKFDPSDVQQAIARCIGDGMTALLAKSADPSPENEHILTDCFRDYFGNEAVARELSKLLRGKEPDIEELTYLFEDEAGYDRNNLPGLDFDRGIQAFIAAFMESALLEPKLNTAIQAGQLINQTRIQRELLEEMREMVACLREYRVVGIRAGEIRAENVVSGIQIIHQLTPAHASELPDDTEERHYLKVLIEKCDALELAAIDESCTADDVIRISDVFTSLNLTRQRFPGQAIEDTLTGRKEELQKRESSDRLVPIQAIEAAGALSRLVILGGPGSGKSTLVNYIATRLAGRWLTDAVKFDDLPGFAADESPIPVRIVLRQFAAWIPGERKKGDAGLVWRYLEYMLDEHWGCKCYSHIRQILQKKGGVIFFDGLDEVREKDEDAKRSVITEAIRDFANPLDKCRIIVTCREYAYKKTDGWRLPEKAFPVAELALFDMEQIGAFAQTWYRVIGPQKDWNAAKQEAEADSLFRAIKAMPHLKEIAQYPLLMTLMAQVHGRDGYLPKDRADLYERAVNLLLEHWDNRIIRDTDGTCRRESGWILRLGLRRDTLRSALERVAFSAHEHQETETDRSDRCADISKLDLLEELEKDLGSLDAARDVIDYISKRSGLLIAQDNKTYTFPHRTFQEYLAAAHIMKRSDFNAFLKERIRRDPDWWREVFLLAAGCSKNIPLTVSNMVDALLPYGPKTGTITPENSQYARLSAQALIETDFPGHVEKERRSTGYGNFSRTYEQIQSWLVESLGANETLSPNDRVESGRVLGQLGDPRKEVMTPEHMLFCLVPGGDFYMGDGDERHLNSHLKYDYWMARHPVTNAQYFEFVKAGGYAEARYWGEAKEVGYWKSGKFKGRLENNFHNKPYGYGSPFNLPNHPVVGVSWYESLVFTRWLTDAWREKDIIGKKWRVRLPSEAEWEKAARGGQQIPEKPVVFCPSDRAWENKSGVISNPGPERTYPWGDEIERDSANYRETGIGTTNAIGCFSSGKSPFGCFDMAGNVWEWTRSLWGKKLDTPDFIYPYEPNDGRENEVIKKDMSCILRGGSFFNLSGNLRCAARFRNFPDGRHDYWGFRCVCVPDTSDL</sequence>
<dbReference type="EMBL" id="BEXT01000001">
    <property type="protein sequence ID" value="GBC62784.1"/>
    <property type="molecule type" value="Genomic_DNA"/>
</dbReference>
<comment type="caution">
    <text evidence="2">The sequence shown here is derived from an EMBL/GenBank/DDBJ whole genome shotgun (WGS) entry which is preliminary data.</text>
</comment>
<dbReference type="InterPro" id="IPR007111">
    <property type="entry name" value="NACHT_NTPase"/>
</dbReference>
<dbReference type="RefSeq" id="WP_124329934.1">
    <property type="nucleotide sequence ID" value="NZ_BEXT01000001.1"/>
</dbReference>
<dbReference type="AlphaFoldDB" id="A0A401G0N9"/>
<accession>A0A401G0N9</accession>
<keyword evidence="3" id="KW-1185">Reference proteome</keyword>
<dbReference type="PROSITE" id="PS50837">
    <property type="entry name" value="NACHT"/>
    <property type="match status" value="1"/>
</dbReference>
<dbReference type="OrthoDB" id="5526615at2"/>
<dbReference type="GO" id="GO:0120147">
    <property type="term" value="F:formylglycine-generating oxidase activity"/>
    <property type="evidence" value="ECO:0007669"/>
    <property type="project" value="TreeGrafter"/>
</dbReference>
<dbReference type="SUPFAM" id="SSF52540">
    <property type="entry name" value="P-loop containing nucleoside triphosphate hydrolases"/>
    <property type="match status" value="1"/>
</dbReference>
<dbReference type="InterPro" id="IPR054569">
    <property type="entry name" value="NNH2"/>
</dbReference>
<protein>
    <recommendedName>
        <fullName evidence="1">NACHT domain-containing protein</fullName>
    </recommendedName>
</protein>
<dbReference type="PANTHER" id="PTHR23150">
    <property type="entry name" value="SULFATASE MODIFYING FACTOR 1, 2"/>
    <property type="match status" value="1"/>
</dbReference>
<feature type="domain" description="NACHT" evidence="1">
    <location>
        <begin position="294"/>
        <end position="438"/>
    </location>
</feature>
<evidence type="ECO:0000313" key="2">
    <source>
        <dbReference type="EMBL" id="GBC62784.1"/>
    </source>
</evidence>
<dbReference type="Gene3D" id="3.40.50.300">
    <property type="entry name" value="P-loop containing nucleotide triphosphate hydrolases"/>
    <property type="match status" value="1"/>
</dbReference>
<dbReference type="PANTHER" id="PTHR23150:SF19">
    <property type="entry name" value="FORMYLGLYCINE-GENERATING ENZYME"/>
    <property type="match status" value="1"/>
</dbReference>
<name>A0A401G0N9_9BACT</name>
<dbReference type="InterPro" id="IPR005532">
    <property type="entry name" value="SUMF_dom"/>
</dbReference>
<reference evidence="3" key="2">
    <citation type="submission" date="2019-01" db="EMBL/GenBank/DDBJ databases">
        <title>Genome sequence of Desulfonema ishimotonii strain Tokyo 01.</title>
        <authorList>
            <person name="Fukui M."/>
        </authorList>
    </citation>
    <scope>NUCLEOTIDE SEQUENCE [LARGE SCALE GENOMIC DNA]</scope>
    <source>
        <strain evidence="3">Tokyo 01</strain>
    </source>
</reference>
<gene>
    <name evidence="2" type="ORF">DENIS_3761</name>
</gene>
<dbReference type="Proteomes" id="UP000288096">
    <property type="component" value="Unassembled WGS sequence"/>
</dbReference>
<dbReference type="InterPro" id="IPR042095">
    <property type="entry name" value="SUMF_sf"/>
</dbReference>
<evidence type="ECO:0000259" key="1">
    <source>
        <dbReference type="PROSITE" id="PS50837"/>
    </source>
</evidence>
<dbReference type="Gene3D" id="3.90.1580.10">
    <property type="entry name" value="paralog of FGE (formylglycine-generating enzyme)"/>
    <property type="match status" value="1"/>
</dbReference>
<dbReference type="Pfam" id="PF22734">
    <property type="entry name" value="NNH2"/>
    <property type="match status" value="1"/>
</dbReference>
<evidence type="ECO:0000313" key="3">
    <source>
        <dbReference type="Proteomes" id="UP000288096"/>
    </source>
</evidence>
<dbReference type="InterPro" id="IPR051043">
    <property type="entry name" value="Sulfatase_Mod_Factor_Kinase"/>
</dbReference>
<dbReference type="Pfam" id="PF03781">
    <property type="entry name" value="FGE-sulfatase"/>
    <property type="match status" value="1"/>
</dbReference>
<dbReference type="InterPro" id="IPR016187">
    <property type="entry name" value="CTDL_fold"/>
</dbReference>
<reference evidence="3" key="1">
    <citation type="submission" date="2017-11" db="EMBL/GenBank/DDBJ databases">
        <authorList>
            <person name="Watanabe M."/>
            <person name="Kojima H."/>
        </authorList>
    </citation>
    <scope>NUCLEOTIDE SEQUENCE [LARGE SCALE GENOMIC DNA]</scope>
    <source>
        <strain evidence="3">Tokyo 01</strain>
    </source>
</reference>
<proteinExistence type="predicted"/>